<gene>
    <name evidence="2" type="ORF">METZ01_LOCUS159635</name>
</gene>
<protein>
    <recommendedName>
        <fullName evidence="3">DUF5050 domain-containing protein</fullName>
    </recommendedName>
</protein>
<evidence type="ECO:0000256" key="1">
    <source>
        <dbReference type="ARBA" id="ARBA00009820"/>
    </source>
</evidence>
<reference evidence="2" key="1">
    <citation type="submission" date="2018-05" db="EMBL/GenBank/DDBJ databases">
        <authorList>
            <person name="Lanie J.A."/>
            <person name="Ng W.-L."/>
            <person name="Kazmierczak K.M."/>
            <person name="Andrzejewski T.M."/>
            <person name="Davidsen T.M."/>
            <person name="Wayne K.J."/>
            <person name="Tettelin H."/>
            <person name="Glass J.I."/>
            <person name="Rusch D."/>
            <person name="Podicherti R."/>
            <person name="Tsui H.-C.T."/>
            <person name="Winkler M.E."/>
        </authorList>
    </citation>
    <scope>NUCLEOTIDE SEQUENCE</scope>
</reference>
<dbReference type="InterPro" id="IPR011042">
    <property type="entry name" value="6-blade_b-propeller_TolB-like"/>
</dbReference>
<evidence type="ECO:0000313" key="2">
    <source>
        <dbReference type="EMBL" id="SVB06781.1"/>
    </source>
</evidence>
<dbReference type="InterPro" id="IPR011659">
    <property type="entry name" value="WD40"/>
</dbReference>
<name>A0A382AZQ9_9ZZZZ</name>
<dbReference type="SUPFAM" id="SSF82171">
    <property type="entry name" value="DPP6 N-terminal domain-like"/>
    <property type="match status" value="1"/>
</dbReference>
<dbReference type="Gene3D" id="2.120.10.30">
    <property type="entry name" value="TolB, C-terminal domain"/>
    <property type="match status" value="2"/>
</dbReference>
<sequence>MVGNIVIVIINTSKTSISKILTITTIVFACLVYISCSAINKPENQSSQSYADHIARIAFVSDKDGNWDIWLINPDGSNLKNLTSNPSLDSHPSWSPDGQNITFYYDRDGNKNIYSMDQDGNNIKQLTLNSKSNHSPSWSPDGQKIAFVSNRSGENCIWIMNADGSEQHNLTKLLKSSRWPTWSHIKNEILFTSENVIYQINPETFELNTVFKLNKNLVFTGLFIGWPVWSPDGSKITLVSNFLDKEQMTPTLYTLNKDGKAFKPLINSPGLGPDERPSWSPDGNSIVYSSFTNNDKRQIWLISITTGFSTQLTSDDYMNGFPAWEPVGTTP</sequence>
<organism evidence="2">
    <name type="scientific">marine metagenome</name>
    <dbReference type="NCBI Taxonomy" id="408172"/>
    <lineage>
        <taxon>unclassified sequences</taxon>
        <taxon>metagenomes</taxon>
        <taxon>ecological metagenomes</taxon>
    </lineage>
</organism>
<accession>A0A382AZQ9</accession>
<proteinExistence type="inferred from homology"/>
<dbReference type="EMBL" id="UINC01027475">
    <property type="protein sequence ID" value="SVB06781.1"/>
    <property type="molecule type" value="Genomic_DNA"/>
</dbReference>
<dbReference type="PANTHER" id="PTHR36842:SF1">
    <property type="entry name" value="PROTEIN TOLB"/>
    <property type="match status" value="1"/>
</dbReference>
<dbReference type="PANTHER" id="PTHR36842">
    <property type="entry name" value="PROTEIN TOLB HOMOLOG"/>
    <property type="match status" value="1"/>
</dbReference>
<dbReference type="AlphaFoldDB" id="A0A382AZQ9"/>
<evidence type="ECO:0008006" key="3">
    <source>
        <dbReference type="Google" id="ProtNLM"/>
    </source>
</evidence>
<comment type="similarity">
    <text evidence="1">Belongs to the TolB family.</text>
</comment>
<dbReference type="Pfam" id="PF07676">
    <property type="entry name" value="PD40"/>
    <property type="match status" value="5"/>
</dbReference>